<dbReference type="GO" id="GO:0043190">
    <property type="term" value="C:ATP-binding cassette (ABC) transporter complex"/>
    <property type="evidence" value="ECO:0007669"/>
    <property type="project" value="TreeGrafter"/>
</dbReference>
<feature type="transmembrane region" description="Helical" evidence="6">
    <location>
        <begin position="165"/>
        <end position="186"/>
    </location>
</feature>
<protein>
    <submittedName>
        <fullName evidence="7">Lipopolysaccharide export system permease protein LptG</fullName>
    </submittedName>
</protein>
<dbReference type="InterPro" id="IPR005495">
    <property type="entry name" value="LptG/LptF_permease"/>
</dbReference>
<keyword evidence="3 6" id="KW-0812">Transmembrane</keyword>
<evidence type="ECO:0000256" key="1">
    <source>
        <dbReference type="ARBA" id="ARBA00004651"/>
    </source>
</evidence>
<dbReference type="Pfam" id="PF03739">
    <property type="entry name" value="LptF_LptG"/>
    <property type="match status" value="1"/>
</dbReference>
<feature type="transmembrane region" description="Helical" evidence="6">
    <location>
        <begin position="107"/>
        <end position="127"/>
    </location>
</feature>
<keyword evidence="5 6" id="KW-0472">Membrane</keyword>
<evidence type="ECO:0000256" key="3">
    <source>
        <dbReference type="ARBA" id="ARBA00022692"/>
    </source>
</evidence>
<dbReference type="EMBL" id="UOES01000186">
    <property type="protein sequence ID" value="VAW27145.1"/>
    <property type="molecule type" value="Genomic_DNA"/>
</dbReference>
<evidence type="ECO:0000256" key="6">
    <source>
        <dbReference type="SAM" id="Phobius"/>
    </source>
</evidence>
<dbReference type="AlphaFoldDB" id="A0A3B0U896"/>
<evidence type="ECO:0000313" key="7">
    <source>
        <dbReference type="EMBL" id="VAW27145.1"/>
    </source>
</evidence>
<evidence type="ECO:0000256" key="5">
    <source>
        <dbReference type="ARBA" id="ARBA00023136"/>
    </source>
</evidence>
<organism evidence="7">
    <name type="scientific">hydrothermal vent metagenome</name>
    <dbReference type="NCBI Taxonomy" id="652676"/>
    <lineage>
        <taxon>unclassified sequences</taxon>
        <taxon>metagenomes</taxon>
        <taxon>ecological metagenomes</taxon>
    </lineage>
</organism>
<feature type="non-terminal residue" evidence="7">
    <location>
        <position position="1"/>
    </location>
</feature>
<evidence type="ECO:0000256" key="4">
    <source>
        <dbReference type="ARBA" id="ARBA00022989"/>
    </source>
</evidence>
<name>A0A3B0U896_9ZZZZ</name>
<reference evidence="7" key="1">
    <citation type="submission" date="2018-06" db="EMBL/GenBank/DDBJ databases">
        <authorList>
            <person name="Zhirakovskaya E."/>
        </authorList>
    </citation>
    <scope>NUCLEOTIDE SEQUENCE</scope>
</reference>
<dbReference type="GO" id="GO:0015920">
    <property type="term" value="P:lipopolysaccharide transport"/>
    <property type="evidence" value="ECO:0007669"/>
    <property type="project" value="TreeGrafter"/>
</dbReference>
<dbReference type="PANTHER" id="PTHR33529">
    <property type="entry name" value="SLR0882 PROTEIN-RELATED"/>
    <property type="match status" value="1"/>
</dbReference>
<dbReference type="PANTHER" id="PTHR33529:SF8">
    <property type="entry name" value="PERMEASE, YJGP_YJGQ FAMILY"/>
    <property type="match status" value="1"/>
</dbReference>
<accession>A0A3B0U896</accession>
<evidence type="ECO:0000256" key="2">
    <source>
        <dbReference type="ARBA" id="ARBA00022475"/>
    </source>
</evidence>
<gene>
    <name evidence="7" type="ORF">MNBD_BACTEROID06-560</name>
</gene>
<comment type="subcellular location">
    <subcellularLocation>
        <location evidence="1">Cell membrane</location>
        <topology evidence="1">Multi-pass membrane protein</topology>
    </subcellularLocation>
</comment>
<proteinExistence type="predicted"/>
<keyword evidence="2" id="KW-1003">Cell membrane</keyword>
<feature type="transmembrane region" description="Helical" evidence="6">
    <location>
        <begin position="139"/>
        <end position="159"/>
    </location>
</feature>
<sequence length="191" mass="22176">RDLGHKFTIERIENDSLKEKLSANQIEWNDSTKKWRLKRWQRRIILDKGEEVTFGAVMDSSLVIYPKDFQSQHRLWETLTLPELTDKIDEITFRGLEGARIYQVEKYFRYTMPFTVFVLVFIGVIVSSRKSRGGTGLQIAIGFVISFIFIIFVITSRGVAEGGLIPPIIAVWIPNVVFSFVGMFMYKYVPR</sequence>
<keyword evidence="4 6" id="KW-1133">Transmembrane helix</keyword>